<sequence length="101" mass="11185">MSNLLSAMKKAVADLMISDYKHCLQPAIQYAQVVSSRKLDVGYNYTLQLLDSSKQPKSDIPLIPDVYYRSELLAGNIVLVGLSDGQLNQIEILKEVENGTV</sequence>
<dbReference type="RefSeq" id="WP_320883834.1">
    <property type="nucleotide sequence ID" value="NZ_BAABZA010000010.1"/>
</dbReference>
<organism evidence="1 2">
    <name type="scientific">Dielma fastidiosa</name>
    <dbReference type="NCBI Taxonomy" id="1034346"/>
    <lineage>
        <taxon>Bacteria</taxon>
        <taxon>Bacillati</taxon>
        <taxon>Bacillota</taxon>
        <taxon>Erysipelotrichia</taxon>
        <taxon>Erysipelotrichales</taxon>
        <taxon>Erysipelotrichaceae</taxon>
        <taxon>Dielma</taxon>
    </lineage>
</organism>
<protein>
    <submittedName>
        <fullName evidence="1">Uncharacterized protein</fullName>
    </submittedName>
</protein>
<reference evidence="1" key="1">
    <citation type="submission" date="2022-03" db="EMBL/GenBank/DDBJ databases">
        <title>First case of bacteraemia caused by Dielma fastidiosa in a patient hospitalised with diverticulitis.</title>
        <authorList>
            <person name="Forman-Ankjaer B."/>
            <person name="Hvid-Jensen F."/>
            <person name="Kobel C.M."/>
            <person name="Greve T."/>
        </authorList>
    </citation>
    <scope>NUCLEOTIDE SEQUENCE</scope>
    <source>
        <strain evidence="1">AUH_DF_2021</strain>
    </source>
</reference>
<dbReference type="EMBL" id="JALDAW010000016">
    <property type="protein sequence ID" value="MDY5168611.1"/>
    <property type="molecule type" value="Genomic_DNA"/>
</dbReference>
<accession>A0AB35UT09</accession>
<gene>
    <name evidence="1" type="ORF">MQE39_10840</name>
</gene>
<name>A0AB35UT09_9FIRM</name>
<dbReference type="Proteomes" id="UP001276902">
    <property type="component" value="Unassembled WGS sequence"/>
</dbReference>
<dbReference type="AlphaFoldDB" id="A0AB35UT09"/>
<evidence type="ECO:0000313" key="2">
    <source>
        <dbReference type="Proteomes" id="UP001276902"/>
    </source>
</evidence>
<comment type="caution">
    <text evidence="1">The sequence shown here is derived from an EMBL/GenBank/DDBJ whole genome shotgun (WGS) entry which is preliminary data.</text>
</comment>
<proteinExistence type="predicted"/>
<evidence type="ECO:0000313" key="1">
    <source>
        <dbReference type="EMBL" id="MDY5168611.1"/>
    </source>
</evidence>